<comment type="subcellular location">
    <subcellularLocation>
        <location evidence="2">Chromosome</location>
    </subcellularLocation>
    <subcellularLocation>
        <location evidence="1">Nucleus</location>
    </subcellularLocation>
</comment>
<name>A0A6A6TF17_9PLEO</name>
<evidence type="ECO:0000256" key="6">
    <source>
        <dbReference type="ARBA" id="ARBA00022763"/>
    </source>
</evidence>
<comment type="similarity">
    <text evidence="3">Belongs to the SMC family. SMC6 subfamily.</text>
</comment>
<dbReference type="GO" id="GO:0005634">
    <property type="term" value="C:nucleus"/>
    <property type="evidence" value="ECO:0007669"/>
    <property type="project" value="UniProtKB-SubCell"/>
</dbReference>
<feature type="coiled-coil region" evidence="12">
    <location>
        <begin position="726"/>
        <end position="795"/>
    </location>
</feature>
<keyword evidence="7" id="KW-0067">ATP-binding</keyword>
<feature type="coiled-coil region" evidence="12">
    <location>
        <begin position="431"/>
        <end position="529"/>
    </location>
</feature>
<dbReference type="InterPro" id="IPR003395">
    <property type="entry name" value="RecF/RecN/SMC_N"/>
</dbReference>
<dbReference type="SUPFAM" id="SSF52540">
    <property type="entry name" value="P-loop containing nucleoside triphosphate hydrolases"/>
    <property type="match status" value="1"/>
</dbReference>
<reference evidence="15" key="1">
    <citation type="journal article" date="2020" name="Stud. Mycol.">
        <title>101 Dothideomycetes genomes: a test case for predicting lifestyles and emergence of pathogens.</title>
        <authorList>
            <person name="Haridas S."/>
            <person name="Albert R."/>
            <person name="Binder M."/>
            <person name="Bloem J."/>
            <person name="Labutti K."/>
            <person name="Salamov A."/>
            <person name="Andreopoulos B."/>
            <person name="Baker S."/>
            <person name="Barry K."/>
            <person name="Bills G."/>
            <person name="Bluhm B."/>
            <person name="Cannon C."/>
            <person name="Castanera R."/>
            <person name="Culley D."/>
            <person name="Daum C."/>
            <person name="Ezra D."/>
            <person name="Gonzalez J."/>
            <person name="Henrissat B."/>
            <person name="Kuo A."/>
            <person name="Liang C."/>
            <person name="Lipzen A."/>
            <person name="Lutzoni F."/>
            <person name="Magnuson J."/>
            <person name="Mondo S."/>
            <person name="Nolan M."/>
            <person name="Ohm R."/>
            <person name="Pangilinan J."/>
            <person name="Park H.-J."/>
            <person name="Ramirez L."/>
            <person name="Alfaro M."/>
            <person name="Sun H."/>
            <person name="Tritt A."/>
            <person name="Yoshinaga Y."/>
            <person name="Zwiers L.-H."/>
            <person name="Turgeon B."/>
            <person name="Goodwin S."/>
            <person name="Spatafora J."/>
            <person name="Crous P."/>
            <person name="Grigoriev I."/>
        </authorList>
    </citation>
    <scope>NUCLEOTIDE SEQUENCE</scope>
    <source>
        <strain evidence="15">CBS 122681</strain>
    </source>
</reference>
<dbReference type="EMBL" id="MU004318">
    <property type="protein sequence ID" value="KAF2658046.1"/>
    <property type="molecule type" value="Genomic_DNA"/>
</dbReference>
<dbReference type="GO" id="GO:0003684">
    <property type="term" value="F:damaged DNA binding"/>
    <property type="evidence" value="ECO:0007669"/>
    <property type="project" value="TreeGrafter"/>
</dbReference>
<organism evidence="15 16">
    <name type="scientific">Lophiostoma macrostomum CBS 122681</name>
    <dbReference type="NCBI Taxonomy" id="1314788"/>
    <lineage>
        <taxon>Eukaryota</taxon>
        <taxon>Fungi</taxon>
        <taxon>Dikarya</taxon>
        <taxon>Ascomycota</taxon>
        <taxon>Pezizomycotina</taxon>
        <taxon>Dothideomycetes</taxon>
        <taxon>Pleosporomycetidae</taxon>
        <taxon>Pleosporales</taxon>
        <taxon>Lophiostomataceae</taxon>
        <taxon>Lophiostoma</taxon>
    </lineage>
</organism>
<sequence length="1155" mass="131141">MAQVLPAKRQHAFEDGISSYNRASQHGREKRPRYSVRDVSNDATSSSSSEDESESESERPGSEQPALDDNGDGNEDALHQAQTQHTIYRLQNREHKVNRPSESGVIEEINCTNFMCHKRLTVTLGPLINFIIGHNGSGKSAVLAALTICLAGKATATSRGQNLKSFIKEGEDYCVLSVKIKNQGMAAYKPELFGQSIIVERHFNKSGTSGYKLKDEKKKIVSTKKQAVEDVLNAFALDFDNPMNILTQDEARQFLNTSDPSKKYKFFLKGTQLETLQQDYNLIKTELDEMLSKTEVYRADIEQLNQIKNKAKEKAKRAEKLENMRARESLLRELTAWAKVEVAEKDLKDNEEEIRHVDELIEKTTAAADEESMRFERENHMYSEANQAIQDRDAELQPMIQEHDDVLASFQETKRALLTINTTEREITQKLTSKTKLIEKYRAQVEEHRQRQAEADNGQHAQKVAELEEAKYACDRALKSLEEHINQVEDLNKDLKQAHEERQTAGEKYKEKQAQVQRSKLNVEQLQRGERNWIDAYPVPTTLSKLLSAMERQKGQFVKPPVGPMGRYIKLLKPEWSSILEKQSGSSLNAFVVTTKSDQVLLSRMMQQHNCNGYPIYIGQGGVIDTTPHEPDQTLNTWLRVLNFDNNMVRNQMIINHQIDQAVLIQSRAEAEEFMHNDGELRKNVKMCFTFADRDKTKGHSITGNTITGSVNLGPIDSYIGSPRMQADKEQRIQAARQHLDRFTQEAEQATEEQRVAQGSLIACKNRLDQYEKRKRNLKLKHQQTQDDVERLEAELSAATPDAGMIELLEESMQAVQLEKDLEAGQYQDLIVQKDKLNAENRTNKDTLDAASRRIAEMNVLLGKERTKADRAKNKRDDALKRKNDALEAVKKAEENKIGWEQHKGEILTTLEEWTSDALQICARMPIPAGKTPAILDKDFQRQQREIEDAEKSLGGSEGDLLAVANEAKRKWESAVNEVAAINNVTRRLEQSLDKRNQRWRMFRSYISVAASSTFGYLLAVRRFRGELKADHSKQCLDIHVQPDSTEASGAGRQTKTLSGGEKSFSTICLLLSLWDAMGSPIRCLDEFDVFMDNANRSVAMNMIILGARNANGRQFIFITPQSMQDVQSADDVKIIRMTDPERGQTALNVRSQRA</sequence>
<dbReference type="Proteomes" id="UP000799324">
    <property type="component" value="Unassembled WGS sequence"/>
</dbReference>
<dbReference type="GO" id="GO:0003697">
    <property type="term" value="F:single-stranded DNA binding"/>
    <property type="evidence" value="ECO:0007669"/>
    <property type="project" value="TreeGrafter"/>
</dbReference>
<keyword evidence="5" id="KW-0547">Nucleotide-binding</keyword>
<keyword evidence="11" id="KW-0539">Nucleus</keyword>
<dbReference type="GO" id="GO:0000724">
    <property type="term" value="P:double-strand break repair via homologous recombination"/>
    <property type="evidence" value="ECO:0007669"/>
    <property type="project" value="TreeGrafter"/>
</dbReference>
<keyword evidence="8 12" id="KW-0175">Coiled coil</keyword>
<dbReference type="GO" id="GO:0005524">
    <property type="term" value="F:ATP binding"/>
    <property type="evidence" value="ECO:0007669"/>
    <property type="project" value="UniProtKB-KW"/>
</dbReference>
<dbReference type="PANTHER" id="PTHR19306:SF6">
    <property type="entry name" value="STRUCTURAL MAINTENANCE OF CHROMOSOMES PROTEIN 6"/>
    <property type="match status" value="1"/>
</dbReference>
<gene>
    <name evidence="15" type="ORF">K491DRAFT_690399</name>
</gene>
<evidence type="ECO:0000256" key="10">
    <source>
        <dbReference type="ARBA" id="ARBA00023204"/>
    </source>
</evidence>
<dbReference type="GO" id="GO:0035861">
    <property type="term" value="C:site of double-strand break"/>
    <property type="evidence" value="ECO:0007669"/>
    <property type="project" value="TreeGrafter"/>
</dbReference>
<feature type="coiled-coil region" evidence="12">
    <location>
        <begin position="834"/>
        <end position="897"/>
    </location>
</feature>
<evidence type="ECO:0000256" key="2">
    <source>
        <dbReference type="ARBA" id="ARBA00004286"/>
    </source>
</evidence>
<evidence type="ECO:0000256" key="13">
    <source>
        <dbReference type="SAM" id="MobiDB-lite"/>
    </source>
</evidence>
<evidence type="ECO:0000313" key="15">
    <source>
        <dbReference type="EMBL" id="KAF2658046.1"/>
    </source>
</evidence>
<feature type="region of interest" description="Disordered" evidence="13">
    <location>
        <begin position="1"/>
        <end position="76"/>
    </location>
</feature>
<keyword evidence="9" id="KW-0233">DNA recombination</keyword>
<evidence type="ECO:0000256" key="8">
    <source>
        <dbReference type="ARBA" id="ARBA00023054"/>
    </source>
</evidence>
<evidence type="ECO:0000256" key="5">
    <source>
        <dbReference type="ARBA" id="ARBA00022741"/>
    </source>
</evidence>
<dbReference type="OrthoDB" id="10072614at2759"/>
<evidence type="ECO:0000313" key="16">
    <source>
        <dbReference type="Proteomes" id="UP000799324"/>
    </source>
</evidence>
<dbReference type="Pfam" id="PF02463">
    <property type="entry name" value="SMC_N"/>
    <property type="match status" value="1"/>
</dbReference>
<evidence type="ECO:0000259" key="14">
    <source>
        <dbReference type="Pfam" id="PF02463"/>
    </source>
</evidence>
<evidence type="ECO:0000256" key="12">
    <source>
        <dbReference type="SAM" id="Coils"/>
    </source>
</evidence>
<evidence type="ECO:0000256" key="4">
    <source>
        <dbReference type="ARBA" id="ARBA00022454"/>
    </source>
</evidence>
<dbReference type="GO" id="GO:0030915">
    <property type="term" value="C:Smc5-Smc6 complex"/>
    <property type="evidence" value="ECO:0007669"/>
    <property type="project" value="TreeGrafter"/>
</dbReference>
<feature type="coiled-coil region" evidence="12">
    <location>
        <begin position="273"/>
        <end position="360"/>
    </location>
</feature>
<keyword evidence="4" id="KW-0158">Chromosome</keyword>
<protein>
    <submittedName>
        <fullName evidence="15">Dna repair protein-like protein rad18</fullName>
    </submittedName>
</protein>
<keyword evidence="16" id="KW-1185">Reference proteome</keyword>
<evidence type="ECO:0000256" key="9">
    <source>
        <dbReference type="ARBA" id="ARBA00023172"/>
    </source>
</evidence>
<dbReference type="AlphaFoldDB" id="A0A6A6TF17"/>
<dbReference type="Gene3D" id="3.40.50.300">
    <property type="entry name" value="P-loop containing nucleotide triphosphate hydrolases"/>
    <property type="match status" value="2"/>
</dbReference>
<evidence type="ECO:0000256" key="3">
    <source>
        <dbReference type="ARBA" id="ARBA00006793"/>
    </source>
</evidence>
<dbReference type="PANTHER" id="PTHR19306">
    <property type="entry name" value="STRUCTURAL MAINTENANCE OF CHROMOSOMES 5,6 SMC5, SMC6"/>
    <property type="match status" value="1"/>
</dbReference>
<dbReference type="InterPro" id="IPR027417">
    <property type="entry name" value="P-loop_NTPase"/>
</dbReference>
<evidence type="ECO:0000256" key="1">
    <source>
        <dbReference type="ARBA" id="ARBA00004123"/>
    </source>
</evidence>
<evidence type="ECO:0000256" key="7">
    <source>
        <dbReference type="ARBA" id="ARBA00022840"/>
    </source>
</evidence>
<accession>A0A6A6TF17</accession>
<proteinExistence type="inferred from homology"/>
<keyword evidence="6" id="KW-0227">DNA damage</keyword>
<evidence type="ECO:0000256" key="11">
    <source>
        <dbReference type="ARBA" id="ARBA00023242"/>
    </source>
</evidence>
<feature type="domain" description="RecF/RecN/SMC N-terminal" evidence="14">
    <location>
        <begin position="106"/>
        <end position="1138"/>
    </location>
</feature>
<keyword evidence="10" id="KW-0234">DNA repair</keyword>